<feature type="transmembrane region" description="Helical" evidence="2">
    <location>
        <begin position="230"/>
        <end position="249"/>
    </location>
</feature>
<sequence>MSARERPGRDHPAREPRGARPASGNRPTPRRSGTGGAQGRRSGAAAPRPQTRKSRSVAPAGPSLVVGTTPALARATGGLLVLAGLLGVASLFPTYLVVDGQETQLAAGLAGVLSALVVPLTSIAVGTLLAAGRLPKFGLAHAGVAGALALGGLFIELYNGSESTDRAGREVVAGEWLVTSTVDRGAGWWLGVLGLACLVLAGGCALAAWGRTVMDDDGALDPFRPGLAGLAAALGVGTVLCLAVPSVGLPELLETDPRTLEQSVIEQQGPEALYGRPGWALLGGLLLAGAILLCSVLAPSLRPRLAAVGALLAITATVLAAGLAGIRDAGAAELEWTLPGVGLLLLGFAYAGATVLTWRLRRR</sequence>
<name>A0A1H8RRB3_9ACTN</name>
<evidence type="ECO:0000313" key="4">
    <source>
        <dbReference type="Proteomes" id="UP000198960"/>
    </source>
</evidence>
<evidence type="ECO:0000256" key="1">
    <source>
        <dbReference type="SAM" id="MobiDB-lite"/>
    </source>
</evidence>
<accession>A0A1H8RRB3</accession>
<feature type="transmembrane region" description="Helical" evidence="2">
    <location>
        <begin position="104"/>
        <end position="130"/>
    </location>
</feature>
<dbReference type="EMBL" id="FOEE01000003">
    <property type="protein sequence ID" value="SEO68714.1"/>
    <property type="molecule type" value="Genomic_DNA"/>
</dbReference>
<organism evidence="3 4">
    <name type="scientific">Trujillonella endophytica</name>
    <dbReference type="NCBI Taxonomy" id="673521"/>
    <lineage>
        <taxon>Bacteria</taxon>
        <taxon>Bacillati</taxon>
        <taxon>Actinomycetota</taxon>
        <taxon>Actinomycetes</taxon>
        <taxon>Geodermatophilales</taxon>
        <taxon>Geodermatophilaceae</taxon>
        <taxon>Trujillonella</taxon>
    </lineage>
</organism>
<feature type="transmembrane region" description="Helical" evidence="2">
    <location>
        <begin position="338"/>
        <end position="358"/>
    </location>
</feature>
<dbReference type="AlphaFoldDB" id="A0A1H8RRB3"/>
<dbReference type="RefSeq" id="WP_244524482.1">
    <property type="nucleotide sequence ID" value="NZ_FOEE01000003.1"/>
</dbReference>
<dbReference type="STRING" id="673521.SAMN05660991_01272"/>
<keyword evidence="2" id="KW-0812">Transmembrane</keyword>
<feature type="transmembrane region" description="Helical" evidence="2">
    <location>
        <begin position="137"/>
        <end position="155"/>
    </location>
</feature>
<feature type="transmembrane region" description="Helical" evidence="2">
    <location>
        <begin position="186"/>
        <end position="209"/>
    </location>
</feature>
<reference evidence="4" key="1">
    <citation type="submission" date="2016-10" db="EMBL/GenBank/DDBJ databases">
        <authorList>
            <person name="Varghese N."/>
            <person name="Submissions S."/>
        </authorList>
    </citation>
    <scope>NUCLEOTIDE SEQUENCE [LARGE SCALE GENOMIC DNA]</scope>
    <source>
        <strain evidence="4">DSM 45413</strain>
    </source>
</reference>
<evidence type="ECO:0000313" key="3">
    <source>
        <dbReference type="EMBL" id="SEO68714.1"/>
    </source>
</evidence>
<feature type="transmembrane region" description="Helical" evidence="2">
    <location>
        <begin position="79"/>
        <end position="98"/>
    </location>
</feature>
<keyword evidence="2" id="KW-0472">Membrane</keyword>
<proteinExistence type="predicted"/>
<dbReference type="Proteomes" id="UP000198960">
    <property type="component" value="Unassembled WGS sequence"/>
</dbReference>
<keyword evidence="2" id="KW-1133">Transmembrane helix</keyword>
<feature type="compositionally biased region" description="Low complexity" evidence="1">
    <location>
        <begin position="39"/>
        <end position="49"/>
    </location>
</feature>
<feature type="transmembrane region" description="Helical" evidence="2">
    <location>
        <begin position="279"/>
        <end position="298"/>
    </location>
</feature>
<feature type="compositionally biased region" description="Basic and acidic residues" evidence="1">
    <location>
        <begin position="1"/>
        <end position="18"/>
    </location>
</feature>
<feature type="transmembrane region" description="Helical" evidence="2">
    <location>
        <begin position="305"/>
        <end position="326"/>
    </location>
</feature>
<evidence type="ECO:0000256" key="2">
    <source>
        <dbReference type="SAM" id="Phobius"/>
    </source>
</evidence>
<keyword evidence="4" id="KW-1185">Reference proteome</keyword>
<gene>
    <name evidence="3" type="ORF">SAMN05660991_01272</name>
</gene>
<protein>
    <submittedName>
        <fullName evidence="3">Uncharacterized protein</fullName>
    </submittedName>
</protein>
<feature type="region of interest" description="Disordered" evidence="1">
    <location>
        <begin position="1"/>
        <end position="63"/>
    </location>
</feature>